<sequence>MELRKLVKIIAMVAIATIMQIGACKIAYTERGYQAMGSERLVFPIVLYAEYKAFCEPEEEHNAR</sequence>
<feature type="transmembrane region" description="Helical" evidence="1">
    <location>
        <begin position="6"/>
        <end position="28"/>
    </location>
</feature>
<comment type="caution">
    <text evidence="2">The sequence shown here is derived from an EMBL/GenBank/DDBJ whole genome shotgun (WGS) entry which is preliminary data.</text>
</comment>
<proteinExistence type="predicted"/>
<keyword evidence="1" id="KW-1133">Transmembrane helix</keyword>
<dbReference type="Proteomes" id="UP000265643">
    <property type="component" value="Unassembled WGS sequence"/>
</dbReference>
<keyword evidence="1" id="KW-0472">Membrane</keyword>
<dbReference type="AlphaFoldDB" id="A0A391P458"/>
<dbReference type="EMBL" id="BHGK01000001">
    <property type="protein sequence ID" value="GCA68020.1"/>
    <property type="molecule type" value="Genomic_DNA"/>
</dbReference>
<protein>
    <submittedName>
        <fullName evidence="2">Uncharacterized protein</fullName>
    </submittedName>
</protein>
<keyword evidence="1" id="KW-0812">Transmembrane</keyword>
<evidence type="ECO:0000313" key="2">
    <source>
        <dbReference type="EMBL" id="GCA68020.1"/>
    </source>
</evidence>
<evidence type="ECO:0000256" key="1">
    <source>
        <dbReference type="SAM" id="Phobius"/>
    </source>
</evidence>
<dbReference type="RefSeq" id="WP_119298633.1">
    <property type="nucleotide sequence ID" value="NZ_BHGK01000001.1"/>
</dbReference>
<reference evidence="3" key="1">
    <citation type="submission" date="2018-09" db="EMBL/GenBank/DDBJ databases">
        <title>Draft Genome Sequence of Mediterraneibacter sp. KCTC 15684.</title>
        <authorList>
            <person name="Kim J.S."/>
            <person name="Han K.I."/>
            <person name="Suh M.K."/>
            <person name="Lee K.C."/>
            <person name="Eom M.K."/>
            <person name="Lee J.H."/>
            <person name="Park S.H."/>
            <person name="Kang S.W."/>
            <person name="Park J.E."/>
            <person name="Oh B.S."/>
            <person name="Yu S.Y."/>
            <person name="Choi S.H."/>
            <person name="Lee D.H."/>
            <person name="Yoon H."/>
            <person name="Kim B."/>
            <person name="Yang S.J."/>
            <person name="Lee J.S."/>
        </authorList>
    </citation>
    <scope>NUCLEOTIDE SEQUENCE [LARGE SCALE GENOMIC DNA]</scope>
    <source>
        <strain evidence="3">KCTC 15684</strain>
    </source>
</reference>
<evidence type="ECO:0000313" key="3">
    <source>
        <dbReference type="Proteomes" id="UP000265643"/>
    </source>
</evidence>
<keyword evidence="3" id="KW-1185">Reference proteome</keyword>
<accession>A0A391P458</accession>
<gene>
    <name evidence="2" type="ORF">KGMB01110_24560</name>
</gene>
<organism evidence="2 3">
    <name type="scientific">Mediterraneibacter butyricigenes</name>
    <dbReference type="NCBI Taxonomy" id="2316025"/>
    <lineage>
        <taxon>Bacteria</taxon>
        <taxon>Bacillati</taxon>
        <taxon>Bacillota</taxon>
        <taxon>Clostridia</taxon>
        <taxon>Lachnospirales</taxon>
        <taxon>Lachnospiraceae</taxon>
        <taxon>Mediterraneibacter</taxon>
    </lineage>
</organism>
<name>A0A391P458_9FIRM</name>